<keyword evidence="4" id="KW-1185">Reference proteome</keyword>
<accession>L1J5T5</accession>
<sequence length="224" mass="24635">MMGNLTHTSRLEEISSTFVLNSSSGGMSRNTNTNCCITECGKKFTTANTCSHASIDVCSQANQMFVCRPCLMCSLTLFYQGITLDYAVMYIFVILLSSAFALGMIYIFWRYLRISKAKKASMRYSVLAEWQSGDAAPNAPALPAGEASFSNLQAVVCHVQDSTEPLPNECRFCEVQKLAGAPICSRCGNSLFLVAKEIVVFQERPAGRQESNVDVSTSHRFFPP</sequence>
<keyword evidence="1" id="KW-0472">Membrane</keyword>
<dbReference type="GeneID" id="17300103"/>
<evidence type="ECO:0000313" key="3">
    <source>
        <dbReference type="EnsemblProtists" id="EKX43445"/>
    </source>
</evidence>
<evidence type="ECO:0000256" key="1">
    <source>
        <dbReference type="SAM" id="Phobius"/>
    </source>
</evidence>
<dbReference type="EMBL" id="JH993010">
    <property type="protein sequence ID" value="EKX43445.1"/>
    <property type="molecule type" value="Genomic_DNA"/>
</dbReference>
<keyword evidence="1" id="KW-0812">Transmembrane</keyword>
<reference evidence="4" key="2">
    <citation type="submission" date="2012-11" db="EMBL/GenBank/DDBJ databases">
        <authorList>
            <person name="Kuo A."/>
            <person name="Curtis B.A."/>
            <person name="Tanifuji G."/>
            <person name="Burki F."/>
            <person name="Gruber A."/>
            <person name="Irimia M."/>
            <person name="Maruyama S."/>
            <person name="Arias M.C."/>
            <person name="Ball S.G."/>
            <person name="Gile G.H."/>
            <person name="Hirakawa Y."/>
            <person name="Hopkins J.F."/>
            <person name="Rensing S.A."/>
            <person name="Schmutz J."/>
            <person name="Symeonidi A."/>
            <person name="Elias M."/>
            <person name="Eveleigh R.J."/>
            <person name="Herman E.K."/>
            <person name="Klute M.J."/>
            <person name="Nakayama T."/>
            <person name="Obornik M."/>
            <person name="Reyes-Prieto A."/>
            <person name="Armbrust E.V."/>
            <person name="Aves S.J."/>
            <person name="Beiko R.G."/>
            <person name="Coutinho P."/>
            <person name="Dacks J.B."/>
            <person name="Durnford D.G."/>
            <person name="Fast N.M."/>
            <person name="Green B.R."/>
            <person name="Grisdale C."/>
            <person name="Hempe F."/>
            <person name="Henrissat B."/>
            <person name="Hoppner M.P."/>
            <person name="Ishida K.-I."/>
            <person name="Kim E."/>
            <person name="Koreny L."/>
            <person name="Kroth P.G."/>
            <person name="Liu Y."/>
            <person name="Malik S.-B."/>
            <person name="Maier U.G."/>
            <person name="McRose D."/>
            <person name="Mock T."/>
            <person name="Neilson J.A."/>
            <person name="Onodera N.T."/>
            <person name="Poole A.M."/>
            <person name="Pritham E.J."/>
            <person name="Richards T.A."/>
            <person name="Rocap G."/>
            <person name="Roy S.W."/>
            <person name="Sarai C."/>
            <person name="Schaack S."/>
            <person name="Shirato S."/>
            <person name="Slamovits C.H."/>
            <person name="Spencer D.F."/>
            <person name="Suzuki S."/>
            <person name="Worden A.Z."/>
            <person name="Zauner S."/>
            <person name="Barry K."/>
            <person name="Bell C."/>
            <person name="Bharti A.K."/>
            <person name="Crow J.A."/>
            <person name="Grimwood J."/>
            <person name="Kramer R."/>
            <person name="Lindquist E."/>
            <person name="Lucas S."/>
            <person name="Salamov A."/>
            <person name="McFadden G.I."/>
            <person name="Lane C.E."/>
            <person name="Keeling P.J."/>
            <person name="Gray M.W."/>
            <person name="Grigoriev I.V."/>
            <person name="Archibald J.M."/>
        </authorList>
    </citation>
    <scope>NUCLEOTIDE SEQUENCE</scope>
    <source>
        <strain evidence="4">CCMP2712</strain>
    </source>
</reference>
<gene>
    <name evidence="2" type="ORF">GUITHDRAFT_140489</name>
</gene>
<protein>
    <submittedName>
        <fullName evidence="2 3">Uncharacterized protein</fullName>
    </submittedName>
</protein>
<dbReference type="EnsemblProtists" id="EKX43445">
    <property type="protein sequence ID" value="EKX43445"/>
    <property type="gene ID" value="GUITHDRAFT_140489"/>
</dbReference>
<dbReference type="Proteomes" id="UP000011087">
    <property type="component" value="Unassembled WGS sequence"/>
</dbReference>
<feature type="transmembrane region" description="Helical" evidence="1">
    <location>
        <begin position="65"/>
        <end position="82"/>
    </location>
</feature>
<proteinExistence type="predicted"/>
<evidence type="ECO:0000313" key="2">
    <source>
        <dbReference type="EMBL" id="EKX43445.1"/>
    </source>
</evidence>
<name>L1J5T5_GUITC</name>
<dbReference type="HOGENOM" id="CLU_1237057_0_0_1"/>
<evidence type="ECO:0000313" key="4">
    <source>
        <dbReference type="Proteomes" id="UP000011087"/>
    </source>
</evidence>
<reference evidence="3" key="3">
    <citation type="submission" date="2015-06" db="UniProtKB">
        <authorList>
            <consortium name="EnsemblProtists"/>
        </authorList>
    </citation>
    <scope>IDENTIFICATION</scope>
</reference>
<dbReference type="AlphaFoldDB" id="L1J5T5"/>
<dbReference type="KEGG" id="gtt:GUITHDRAFT_140489"/>
<organism evidence="2">
    <name type="scientific">Guillardia theta (strain CCMP2712)</name>
    <name type="common">Cryptophyte</name>
    <dbReference type="NCBI Taxonomy" id="905079"/>
    <lineage>
        <taxon>Eukaryota</taxon>
        <taxon>Cryptophyceae</taxon>
        <taxon>Pyrenomonadales</taxon>
        <taxon>Geminigeraceae</taxon>
        <taxon>Guillardia</taxon>
    </lineage>
</organism>
<reference evidence="2 4" key="1">
    <citation type="journal article" date="2012" name="Nature">
        <title>Algal genomes reveal evolutionary mosaicism and the fate of nucleomorphs.</title>
        <authorList>
            <consortium name="DOE Joint Genome Institute"/>
            <person name="Curtis B.A."/>
            <person name="Tanifuji G."/>
            <person name="Burki F."/>
            <person name="Gruber A."/>
            <person name="Irimia M."/>
            <person name="Maruyama S."/>
            <person name="Arias M.C."/>
            <person name="Ball S.G."/>
            <person name="Gile G.H."/>
            <person name="Hirakawa Y."/>
            <person name="Hopkins J.F."/>
            <person name="Kuo A."/>
            <person name="Rensing S.A."/>
            <person name="Schmutz J."/>
            <person name="Symeonidi A."/>
            <person name="Elias M."/>
            <person name="Eveleigh R.J."/>
            <person name="Herman E.K."/>
            <person name="Klute M.J."/>
            <person name="Nakayama T."/>
            <person name="Obornik M."/>
            <person name="Reyes-Prieto A."/>
            <person name="Armbrust E.V."/>
            <person name="Aves S.J."/>
            <person name="Beiko R.G."/>
            <person name="Coutinho P."/>
            <person name="Dacks J.B."/>
            <person name="Durnford D.G."/>
            <person name="Fast N.M."/>
            <person name="Green B.R."/>
            <person name="Grisdale C.J."/>
            <person name="Hempel F."/>
            <person name="Henrissat B."/>
            <person name="Hoppner M.P."/>
            <person name="Ishida K."/>
            <person name="Kim E."/>
            <person name="Koreny L."/>
            <person name="Kroth P.G."/>
            <person name="Liu Y."/>
            <person name="Malik S.B."/>
            <person name="Maier U.G."/>
            <person name="McRose D."/>
            <person name="Mock T."/>
            <person name="Neilson J.A."/>
            <person name="Onodera N.T."/>
            <person name="Poole A.M."/>
            <person name="Pritham E.J."/>
            <person name="Richards T.A."/>
            <person name="Rocap G."/>
            <person name="Roy S.W."/>
            <person name="Sarai C."/>
            <person name="Schaack S."/>
            <person name="Shirato S."/>
            <person name="Slamovits C.H."/>
            <person name="Spencer D.F."/>
            <person name="Suzuki S."/>
            <person name="Worden A.Z."/>
            <person name="Zauner S."/>
            <person name="Barry K."/>
            <person name="Bell C."/>
            <person name="Bharti A.K."/>
            <person name="Crow J.A."/>
            <person name="Grimwood J."/>
            <person name="Kramer R."/>
            <person name="Lindquist E."/>
            <person name="Lucas S."/>
            <person name="Salamov A."/>
            <person name="McFadden G.I."/>
            <person name="Lane C.E."/>
            <person name="Keeling P.J."/>
            <person name="Gray M.W."/>
            <person name="Grigoriev I.V."/>
            <person name="Archibald J.M."/>
        </authorList>
    </citation>
    <scope>NUCLEOTIDE SEQUENCE</scope>
    <source>
        <strain evidence="2 4">CCMP2712</strain>
    </source>
</reference>
<keyword evidence="1" id="KW-1133">Transmembrane helix</keyword>
<feature type="transmembrane region" description="Helical" evidence="1">
    <location>
        <begin position="88"/>
        <end position="109"/>
    </location>
</feature>
<dbReference type="PaxDb" id="55529-EKX43445"/>
<dbReference type="RefSeq" id="XP_005830425.1">
    <property type="nucleotide sequence ID" value="XM_005830368.1"/>
</dbReference>